<feature type="transmembrane region" description="Helical" evidence="9">
    <location>
        <begin position="163"/>
        <end position="180"/>
    </location>
</feature>
<feature type="transmembrane region" description="Helical" evidence="9">
    <location>
        <begin position="215"/>
        <end position="234"/>
    </location>
</feature>
<gene>
    <name evidence="9 10" type="primary">cobD</name>
    <name evidence="10" type="ORF">DHW61_12295</name>
</gene>
<reference evidence="10 11" key="1">
    <citation type="journal article" date="2018" name="Nat. Biotechnol.">
        <title>A standardized bacterial taxonomy based on genome phylogeny substantially revises the tree of life.</title>
        <authorList>
            <person name="Parks D.H."/>
            <person name="Chuvochina M."/>
            <person name="Waite D.W."/>
            <person name="Rinke C."/>
            <person name="Skarshewski A."/>
            <person name="Chaumeil P.A."/>
            <person name="Hugenholtz P."/>
        </authorList>
    </citation>
    <scope>NUCLEOTIDE SEQUENCE [LARGE SCALE GENOMIC DNA]</scope>
    <source>
        <strain evidence="10">UBA11728</strain>
    </source>
</reference>
<comment type="caution">
    <text evidence="9">Lacks conserved residue(s) required for the propagation of feature annotation.</text>
</comment>
<evidence type="ECO:0000256" key="8">
    <source>
        <dbReference type="ARBA" id="ARBA00023136"/>
    </source>
</evidence>
<sequence>MNLTILAFLLGFLLDLILGDPHSIPHPVCFIGKLISSSETFLRRCFPKTKRGELIAGAVLCLFVASISGLIPFVLLYIAGIIHPMARLLVETVMCYQILATKSLRVESMKVYRELENEDIVKARYQLSMIVGRDTESLTEEGIIKAAVETVAENTSDGIIAPMLYLALGGPVLGFIYKAINTMDSMVAYKNERYLYFGRVAARLDDVVNFIPSRISALLMILASGICEVYYSIFSKKNLLSSKKDGKFYSMKRAAQIFLRDRYHHASPNSAQTEAACAGALGIQLAGDAYYHGVLHKKEFIGDSVRKIHTKDIIRANVLLYVSAFLCMSLCLVAKIMIL</sequence>
<dbReference type="GO" id="GO:0009236">
    <property type="term" value="P:cobalamin biosynthetic process"/>
    <property type="evidence" value="ECO:0007669"/>
    <property type="project" value="UniProtKB-UniRule"/>
</dbReference>
<dbReference type="GO" id="GO:0015420">
    <property type="term" value="F:ABC-type vitamin B12 transporter activity"/>
    <property type="evidence" value="ECO:0007669"/>
    <property type="project" value="UniProtKB-UniRule"/>
</dbReference>
<accession>A0A3D2X855</accession>
<dbReference type="PANTHER" id="PTHR34308:SF1">
    <property type="entry name" value="COBALAMIN BIOSYNTHESIS PROTEIN CBIB"/>
    <property type="match status" value="1"/>
</dbReference>
<feature type="transmembrane region" description="Helical" evidence="9">
    <location>
        <begin position="54"/>
        <end position="79"/>
    </location>
</feature>
<protein>
    <recommendedName>
        <fullName evidence="9">Cobalamin biosynthesis protein CobD</fullName>
    </recommendedName>
</protein>
<comment type="caution">
    <text evidence="10">The sequence shown here is derived from an EMBL/GenBank/DDBJ whole genome shotgun (WGS) entry which is preliminary data.</text>
</comment>
<name>A0A3D2X855_9FIRM</name>
<feature type="transmembrane region" description="Helical" evidence="9">
    <location>
        <begin position="318"/>
        <end position="338"/>
    </location>
</feature>
<dbReference type="GO" id="GO:0048472">
    <property type="term" value="F:threonine-phosphate decarboxylase activity"/>
    <property type="evidence" value="ECO:0007669"/>
    <property type="project" value="InterPro"/>
</dbReference>
<organism evidence="10 11">
    <name type="scientific">Lachnoclostridium phytofermentans</name>
    <dbReference type="NCBI Taxonomy" id="66219"/>
    <lineage>
        <taxon>Bacteria</taxon>
        <taxon>Bacillati</taxon>
        <taxon>Bacillota</taxon>
        <taxon>Clostridia</taxon>
        <taxon>Lachnospirales</taxon>
        <taxon>Lachnospiraceae</taxon>
    </lineage>
</organism>
<dbReference type="Pfam" id="PF03186">
    <property type="entry name" value="CobD_Cbib"/>
    <property type="match status" value="1"/>
</dbReference>
<dbReference type="Proteomes" id="UP000262969">
    <property type="component" value="Unassembled WGS sequence"/>
</dbReference>
<evidence type="ECO:0000313" key="10">
    <source>
        <dbReference type="EMBL" id="HCL03166.1"/>
    </source>
</evidence>
<evidence type="ECO:0000313" key="11">
    <source>
        <dbReference type="Proteomes" id="UP000262969"/>
    </source>
</evidence>
<keyword evidence="7 9" id="KW-1133">Transmembrane helix</keyword>
<keyword evidence="5 9" id="KW-0169">Cobalamin biosynthesis</keyword>
<evidence type="ECO:0000256" key="6">
    <source>
        <dbReference type="ARBA" id="ARBA00022692"/>
    </source>
</evidence>
<evidence type="ECO:0000256" key="5">
    <source>
        <dbReference type="ARBA" id="ARBA00022573"/>
    </source>
</evidence>
<evidence type="ECO:0000256" key="9">
    <source>
        <dbReference type="HAMAP-Rule" id="MF_00024"/>
    </source>
</evidence>
<comment type="pathway">
    <text evidence="2 9">Cofactor biosynthesis; adenosylcobalamin biosynthesis.</text>
</comment>
<dbReference type="EMBL" id="DPVV01000413">
    <property type="protein sequence ID" value="HCL03166.1"/>
    <property type="molecule type" value="Genomic_DNA"/>
</dbReference>
<proteinExistence type="inferred from homology"/>
<evidence type="ECO:0000256" key="2">
    <source>
        <dbReference type="ARBA" id="ARBA00004953"/>
    </source>
</evidence>
<evidence type="ECO:0000256" key="7">
    <source>
        <dbReference type="ARBA" id="ARBA00022989"/>
    </source>
</evidence>
<dbReference type="UniPathway" id="UPA00148"/>
<evidence type="ECO:0000256" key="1">
    <source>
        <dbReference type="ARBA" id="ARBA00004651"/>
    </source>
</evidence>
<dbReference type="PANTHER" id="PTHR34308">
    <property type="entry name" value="COBALAMIN BIOSYNTHESIS PROTEIN CBIB"/>
    <property type="match status" value="1"/>
</dbReference>
<dbReference type="NCBIfam" id="TIGR00380">
    <property type="entry name" value="cobal_cbiB"/>
    <property type="match status" value="1"/>
</dbReference>
<keyword evidence="4 9" id="KW-1003">Cell membrane</keyword>
<dbReference type="InterPro" id="IPR004485">
    <property type="entry name" value="Cobalamin_biosynth_CobD/CbiB"/>
</dbReference>
<dbReference type="HAMAP" id="MF_00024">
    <property type="entry name" value="CobD_CbiB"/>
    <property type="match status" value="1"/>
</dbReference>
<evidence type="ECO:0000256" key="4">
    <source>
        <dbReference type="ARBA" id="ARBA00022475"/>
    </source>
</evidence>
<comment type="subcellular location">
    <subcellularLocation>
        <location evidence="1 9">Cell membrane</location>
        <topology evidence="1 9">Multi-pass membrane protein</topology>
    </subcellularLocation>
</comment>
<evidence type="ECO:0000256" key="3">
    <source>
        <dbReference type="ARBA" id="ARBA00006263"/>
    </source>
</evidence>
<keyword evidence="8 9" id="KW-0472">Membrane</keyword>
<dbReference type="AlphaFoldDB" id="A0A3D2X855"/>
<keyword evidence="6 9" id="KW-0812">Transmembrane</keyword>
<dbReference type="GO" id="GO:0005886">
    <property type="term" value="C:plasma membrane"/>
    <property type="evidence" value="ECO:0007669"/>
    <property type="project" value="UniProtKB-SubCell"/>
</dbReference>
<comment type="function">
    <text evidence="9">Converts cobyric acid to cobinamide by the addition of aminopropanol on the F carboxylic group.</text>
</comment>
<comment type="similarity">
    <text evidence="3 9">Belongs to the CobD/CbiB family.</text>
</comment>